<dbReference type="Pfam" id="PF02643">
    <property type="entry name" value="DUF192"/>
    <property type="match status" value="1"/>
</dbReference>
<dbReference type="PANTHER" id="PTHR37953:SF1">
    <property type="entry name" value="UPF0127 PROTEIN MJ1496"/>
    <property type="match status" value="1"/>
</dbReference>
<dbReference type="RefSeq" id="WP_128757615.1">
    <property type="nucleotide sequence ID" value="NZ_QOVM01000003.1"/>
</dbReference>
<proteinExistence type="predicted"/>
<dbReference type="Gene3D" id="2.60.120.1140">
    <property type="entry name" value="Protein of unknown function DUF192"/>
    <property type="match status" value="1"/>
</dbReference>
<comment type="caution">
    <text evidence="1">The sequence shown here is derived from an EMBL/GenBank/DDBJ whole genome shotgun (WGS) entry which is preliminary data.</text>
</comment>
<evidence type="ECO:0000313" key="1">
    <source>
        <dbReference type="EMBL" id="RXG22625.1"/>
    </source>
</evidence>
<dbReference type="EMBL" id="QOVM01000003">
    <property type="protein sequence ID" value="RXG22625.1"/>
    <property type="molecule type" value="Genomic_DNA"/>
</dbReference>
<dbReference type="PANTHER" id="PTHR37953">
    <property type="entry name" value="UPF0127 PROTEIN MJ1496"/>
    <property type="match status" value="1"/>
</dbReference>
<dbReference type="InterPro" id="IPR003795">
    <property type="entry name" value="DUF192"/>
</dbReference>
<dbReference type="InterPro" id="IPR038695">
    <property type="entry name" value="Saro_0823-like_sf"/>
</dbReference>
<sequence>MKVYKFLYILSFLCIFYSCKEESNSEGESLDQAPITFTKEGELKIIKNDSTIIDLDIEFAETEYETSTGLMYRESMEGNQAMLFIFDDERPHNFYMKNTYIPLDLFFITKEKSIATIIENAMPLDESNLPSQVPVTYVLETNAGFAKLYNIKEGDSISWTRN</sequence>
<dbReference type="PROSITE" id="PS51257">
    <property type="entry name" value="PROKAR_LIPOPROTEIN"/>
    <property type="match status" value="1"/>
</dbReference>
<protein>
    <recommendedName>
        <fullName evidence="3">DUF192 domain-containing protein</fullName>
    </recommendedName>
</protein>
<reference evidence="1 2" key="1">
    <citation type="submission" date="2018-07" db="EMBL/GenBank/DDBJ databases">
        <title>Leeuwenhoekiella genomics.</title>
        <authorList>
            <person name="Tahon G."/>
            <person name="Willems A."/>
        </authorList>
    </citation>
    <scope>NUCLEOTIDE SEQUENCE [LARGE SCALE GENOMIC DNA]</scope>
    <source>
        <strain evidence="1 2">LMG 22550</strain>
    </source>
</reference>
<dbReference type="OrthoDB" id="5526466at2"/>
<keyword evidence="2" id="KW-1185">Reference proteome</keyword>
<evidence type="ECO:0008006" key="3">
    <source>
        <dbReference type="Google" id="ProtNLM"/>
    </source>
</evidence>
<accession>A0A4Q0P812</accession>
<organism evidence="1 2">
    <name type="scientific">Leeuwenhoekiella aequorea</name>
    <dbReference type="NCBI Taxonomy" id="283736"/>
    <lineage>
        <taxon>Bacteria</taxon>
        <taxon>Pseudomonadati</taxon>
        <taxon>Bacteroidota</taxon>
        <taxon>Flavobacteriia</taxon>
        <taxon>Flavobacteriales</taxon>
        <taxon>Flavobacteriaceae</taxon>
        <taxon>Leeuwenhoekiella</taxon>
    </lineage>
</organism>
<gene>
    <name evidence="1" type="ORF">DSM00_1727</name>
</gene>
<dbReference type="AlphaFoldDB" id="A0A4Q0P812"/>
<evidence type="ECO:0000313" key="2">
    <source>
        <dbReference type="Proteomes" id="UP000289238"/>
    </source>
</evidence>
<dbReference type="Proteomes" id="UP000289238">
    <property type="component" value="Unassembled WGS sequence"/>
</dbReference>
<name>A0A4Q0P812_9FLAO</name>